<organism evidence="1 2">
    <name type="scientific">Cohnella phaseoli</name>
    <dbReference type="NCBI Taxonomy" id="456490"/>
    <lineage>
        <taxon>Bacteria</taxon>
        <taxon>Bacillati</taxon>
        <taxon>Bacillota</taxon>
        <taxon>Bacilli</taxon>
        <taxon>Bacillales</taxon>
        <taxon>Paenibacillaceae</taxon>
        <taxon>Cohnella</taxon>
    </lineage>
</organism>
<gene>
    <name evidence="1" type="ORF">DFP98_10791</name>
</gene>
<keyword evidence="2" id="KW-1185">Reference proteome</keyword>
<dbReference type="RefSeq" id="WP_116060617.1">
    <property type="nucleotide sequence ID" value="NZ_QRDZ01000007.1"/>
</dbReference>
<proteinExistence type="predicted"/>
<dbReference type="SUPFAM" id="SSF53756">
    <property type="entry name" value="UDP-Glycosyltransferase/glycogen phosphorylase"/>
    <property type="match status" value="1"/>
</dbReference>
<dbReference type="GO" id="GO:0016020">
    <property type="term" value="C:membrane"/>
    <property type="evidence" value="ECO:0007669"/>
    <property type="project" value="InterPro"/>
</dbReference>
<dbReference type="AlphaFoldDB" id="A0A3D9KCG1"/>
<sequence length="844" mass="97046">MRFKRKKQILELIDTLKEALQYLTLKSAAYLHDDCLLCISHISVELQEVIDNENMAICKSCETSIQHGDYMKAYESAELLSNWLSEYVPARYEIVFLPYKADMWDALDSVWEAASADPNCIVRTIPIPYQSLDTQGRPIAEEYEGDRFPPYVDITHYKDYDLSSQNPDVIFIHNPYDGYNRVTRVHPEYFSSNLIHYTEKLVYIPYFISLGETEPHFINLPGIKNAWRVFVQSELTRRDYMECKELRPDQIVAMGTPKLDFLFKKMQEGVPMPSEWEMKLSGRTVFFYNSSLGRLLVENENITRSMQEIFNFFERNQDIAIIWRPHPLSIKTIMSMRPHLLSPYLKLVEKVKNMSNAVYDESEDMDTAIIHSDAYIGDFSSVIIPYTYTGKPILKFWPNMDLVLEDFGVNPAYLDFNEELNVPISVTPGSISDNAFIFAAKNRGGIFSLDLKSGDLTLIQPFQPEKYSQPQLFVKSLTYQDTVWFVPDRSSTVVSLNFKSGEINEYSLPSDCICYGHKHFATAVQHEEYLWMLPAQSNMVVRLNMITGEMIGHKLYPERTIDIHEESICSDGVISNGYLWIALQGKMTILQMDLDSGELKVHDLKFLQEPIRSITSDGQSLWLIFEKAPYVIKWNPTSDAVKEFNHFPEGFVGGVKPFSGALFDGMNIWLVPNEANMIIKVSPYSEEMSVAYATLQKSTWAVINSWYLFDPAGKPQGLNADHSLFSGAVINQDWIWFSPVTAPEMIGININTNETRTIPVKFSRINDEKTFIINRFPDPIQKGEGLRSTFNNRSLPLTSFIYMVRDKDDTWTQKQQKELRASIANSDGSCGLKIWDHIIEHLDH</sequence>
<dbReference type="InterPro" id="IPR043148">
    <property type="entry name" value="TagF_C"/>
</dbReference>
<keyword evidence="1" id="KW-0808">Transferase</keyword>
<dbReference type="InterPro" id="IPR007554">
    <property type="entry name" value="Glycerophosphate_synth"/>
</dbReference>
<accession>A0A3D9KCG1</accession>
<name>A0A3D9KCG1_9BACL</name>
<evidence type="ECO:0000313" key="1">
    <source>
        <dbReference type="EMBL" id="RED83983.1"/>
    </source>
</evidence>
<dbReference type="Gene3D" id="3.40.50.12580">
    <property type="match status" value="1"/>
</dbReference>
<dbReference type="GO" id="GO:0047355">
    <property type="term" value="F:CDP-glycerol glycerophosphotransferase activity"/>
    <property type="evidence" value="ECO:0007669"/>
    <property type="project" value="InterPro"/>
</dbReference>
<evidence type="ECO:0000313" key="2">
    <source>
        <dbReference type="Proteomes" id="UP000256977"/>
    </source>
</evidence>
<reference evidence="1 2" key="1">
    <citation type="submission" date="2018-07" db="EMBL/GenBank/DDBJ databases">
        <title>Genomic Encyclopedia of Type Strains, Phase III (KMG-III): the genomes of soil and plant-associated and newly described type strains.</title>
        <authorList>
            <person name="Whitman W."/>
        </authorList>
    </citation>
    <scope>NUCLEOTIDE SEQUENCE [LARGE SCALE GENOMIC DNA]</scope>
    <source>
        <strain evidence="1 2">CECT 7287</strain>
    </source>
</reference>
<dbReference type="EMBL" id="QRDZ01000007">
    <property type="protein sequence ID" value="RED83983.1"/>
    <property type="molecule type" value="Genomic_DNA"/>
</dbReference>
<comment type="caution">
    <text evidence="1">The sequence shown here is derived from an EMBL/GenBank/DDBJ whole genome shotgun (WGS) entry which is preliminary data.</text>
</comment>
<dbReference type="SUPFAM" id="SSF63825">
    <property type="entry name" value="YWTD domain"/>
    <property type="match status" value="1"/>
</dbReference>
<dbReference type="Proteomes" id="UP000256977">
    <property type="component" value="Unassembled WGS sequence"/>
</dbReference>
<protein>
    <submittedName>
        <fullName evidence="1">CDP-glycerol:poly(Glycerophosphate) glycerophosphotransferase</fullName>
    </submittedName>
</protein>
<dbReference type="OrthoDB" id="1662110at2"/>
<dbReference type="Pfam" id="PF04464">
    <property type="entry name" value="Glyphos_transf"/>
    <property type="match status" value="1"/>
</dbReference>